<evidence type="ECO:0000259" key="3">
    <source>
        <dbReference type="Pfam" id="PF00589"/>
    </source>
</evidence>
<evidence type="ECO:0000313" key="5">
    <source>
        <dbReference type="Proteomes" id="UP000460715"/>
    </source>
</evidence>
<protein>
    <recommendedName>
        <fullName evidence="3">Tyr recombinase domain-containing protein</fullName>
    </recommendedName>
</protein>
<proteinExistence type="predicted"/>
<dbReference type="InterPro" id="IPR011010">
    <property type="entry name" value="DNA_brk_join_enz"/>
</dbReference>
<dbReference type="GO" id="GO:0003677">
    <property type="term" value="F:DNA binding"/>
    <property type="evidence" value="ECO:0007669"/>
    <property type="project" value="InterPro"/>
</dbReference>
<comment type="caution">
    <text evidence="4">The sequence shown here is derived from an EMBL/GenBank/DDBJ whole genome shotgun (WGS) entry which is preliminary data.</text>
</comment>
<dbReference type="InterPro" id="IPR002104">
    <property type="entry name" value="Integrase_catalytic"/>
</dbReference>
<dbReference type="Pfam" id="PF00589">
    <property type="entry name" value="Phage_integrase"/>
    <property type="match status" value="1"/>
</dbReference>
<dbReference type="Gene3D" id="1.10.443.10">
    <property type="entry name" value="Intergrase catalytic core"/>
    <property type="match status" value="1"/>
</dbReference>
<dbReference type="PROSITE" id="PS51257">
    <property type="entry name" value="PROKAR_LIPOPROTEIN"/>
    <property type="match status" value="1"/>
</dbReference>
<dbReference type="AlphaFoldDB" id="A0A845BL42"/>
<evidence type="ECO:0000256" key="1">
    <source>
        <dbReference type="ARBA" id="ARBA00023172"/>
    </source>
</evidence>
<feature type="domain" description="Tyr recombinase" evidence="3">
    <location>
        <begin position="2"/>
        <end position="62"/>
    </location>
</feature>
<gene>
    <name evidence="4" type="ORF">E0493_21760</name>
</gene>
<name>A0A845BL42_9PROT</name>
<dbReference type="RefSeq" id="WP_367614569.1">
    <property type="nucleotide sequence ID" value="NZ_SNVJ01000034.1"/>
</dbReference>
<dbReference type="GO" id="GO:0015074">
    <property type="term" value="P:DNA integration"/>
    <property type="evidence" value="ECO:0007669"/>
    <property type="project" value="InterPro"/>
</dbReference>
<dbReference type="SUPFAM" id="SSF56349">
    <property type="entry name" value="DNA breaking-rejoining enzymes"/>
    <property type="match status" value="1"/>
</dbReference>
<feature type="compositionally biased region" description="Basic and acidic residues" evidence="2">
    <location>
        <begin position="46"/>
        <end position="56"/>
    </location>
</feature>
<feature type="compositionally biased region" description="Basic and acidic residues" evidence="2">
    <location>
        <begin position="64"/>
        <end position="73"/>
    </location>
</feature>
<evidence type="ECO:0000313" key="4">
    <source>
        <dbReference type="EMBL" id="MXP65977.1"/>
    </source>
</evidence>
<dbReference type="Proteomes" id="UP000460715">
    <property type="component" value="Unassembled WGS sequence"/>
</dbReference>
<accession>A0A845BL42</accession>
<keyword evidence="5" id="KW-1185">Reference proteome</keyword>
<dbReference type="GO" id="GO:0006310">
    <property type="term" value="P:DNA recombination"/>
    <property type="evidence" value="ECO:0007669"/>
    <property type="project" value="UniProtKB-KW"/>
</dbReference>
<dbReference type="InterPro" id="IPR013762">
    <property type="entry name" value="Integrase-like_cat_sf"/>
</dbReference>
<evidence type="ECO:0000256" key="2">
    <source>
        <dbReference type="SAM" id="MobiDB-lite"/>
    </source>
</evidence>
<keyword evidence="1" id="KW-0233">DNA recombination</keyword>
<organism evidence="4 5">
    <name type="scientific">Teichococcus coralli</name>
    <dbReference type="NCBI Taxonomy" id="2545983"/>
    <lineage>
        <taxon>Bacteria</taxon>
        <taxon>Pseudomonadati</taxon>
        <taxon>Pseudomonadota</taxon>
        <taxon>Alphaproteobacteria</taxon>
        <taxon>Acetobacterales</taxon>
        <taxon>Roseomonadaceae</taxon>
        <taxon>Roseomonas</taxon>
    </lineage>
</organism>
<dbReference type="EMBL" id="SNVJ01000034">
    <property type="protein sequence ID" value="MXP65977.1"/>
    <property type="molecule type" value="Genomic_DNA"/>
</dbReference>
<sequence>MTRHAGNHLVATASACAGFSGVQPHRLRHSCGSTLIGTTYDLRFTRNDLGHRDPRHTVGYTPAEGRRSEGFQR</sequence>
<reference evidence="4 5" key="1">
    <citation type="submission" date="2019-03" db="EMBL/GenBank/DDBJ databases">
        <title>Roseomonas sp. a novel Roseomonas species isolated from Sea whip Gorgonian.</title>
        <authorList>
            <person name="Li F."/>
            <person name="Pan X."/>
            <person name="Huang S."/>
            <person name="Li Z."/>
            <person name="Meng B."/>
        </authorList>
    </citation>
    <scope>NUCLEOTIDE SEQUENCE [LARGE SCALE GENOMIC DNA]</scope>
    <source>
        <strain evidence="4 5">M0104</strain>
    </source>
</reference>
<feature type="region of interest" description="Disordered" evidence="2">
    <location>
        <begin position="46"/>
        <end position="73"/>
    </location>
</feature>